<reference evidence="2" key="1">
    <citation type="submission" date="2023-05" db="EMBL/GenBank/DDBJ databases">
        <title>Nepenthes gracilis genome sequencing.</title>
        <authorList>
            <person name="Fukushima K."/>
        </authorList>
    </citation>
    <scope>NUCLEOTIDE SEQUENCE</scope>
    <source>
        <strain evidence="2">SING2019-196</strain>
    </source>
</reference>
<comment type="caution">
    <text evidence="2">The sequence shown here is derived from an EMBL/GenBank/DDBJ whole genome shotgun (WGS) entry which is preliminary data.</text>
</comment>
<feature type="region of interest" description="Disordered" evidence="1">
    <location>
        <begin position="199"/>
        <end position="227"/>
    </location>
</feature>
<evidence type="ECO:0000256" key="1">
    <source>
        <dbReference type="SAM" id="MobiDB-lite"/>
    </source>
</evidence>
<protein>
    <submittedName>
        <fullName evidence="2">Uncharacterized protein</fullName>
    </submittedName>
</protein>
<dbReference type="Proteomes" id="UP001279734">
    <property type="component" value="Unassembled WGS sequence"/>
</dbReference>
<evidence type="ECO:0000313" key="3">
    <source>
        <dbReference type="Proteomes" id="UP001279734"/>
    </source>
</evidence>
<dbReference type="AlphaFoldDB" id="A0AAD3RYD8"/>
<organism evidence="2 3">
    <name type="scientific">Nepenthes gracilis</name>
    <name type="common">Slender pitcher plant</name>
    <dbReference type="NCBI Taxonomy" id="150966"/>
    <lineage>
        <taxon>Eukaryota</taxon>
        <taxon>Viridiplantae</taxon>
        <taxon>Streptophyta</taxon>
        <taxon>Embryophyta</taxon>
        <taxon>Tracheophyta</taxon>
        <taxon>Spermatophyta</taxon>
        <taxon>Magnoliopsida</taxon>
        <taxon>eudicotyledons</taxon>
        <taxon>Gunneridae</taxon>
        <taxon>Pentapetalae</taxon>
        <taxon>Caryophyllales</taxon>
        <taxon>Nepenthaceae</taxon>
        <taxon>Nepenthes</taxon>
    </lineage>
</organism>
<feature type="compositionally biased region" description="Basic and acidic residues" evidence="1">
    <location>
        <begin position="215"/>
        <end position="227"/>
    </location>
</feature>
<sequence length="227" mass="24167">MTPVVNDQGGKSPRNSKSNSLLQMKDAGTVQDSNSFAVLQSSEADLLDSLPERSGNSDVNLLIEPEPTSILGDELADLDCLALPDKEVETLDELPLDIETAGLAGGSRIQGPSPCEPPLPKVANLVEVPPGPSSTSVSAAPRSSHMARWVPVDSPSHPVNLPLAQGVCNLSIRSFEPSPSPDCNSRILRFSARERIITQNHDSEKIKPAQQCRADLSKTKDNCRGAS</sequence>
<keyword evidence="3" id="KW-1185">Reference proteome</keyword>
<feature type="region of interest" description="Disordered" evidence="1">
    <location>
        <begin position="1"/>
        <end position="29"/>
    </location>
</feature>
<dbReference type="EMBL" id="BSYO01000002">
    <property type="protein sequence ID" value="GMH00828.1"/>
    <property type="molecule type" value="Genomic_DNA"/>
</dbReference>
<accession>A0AAD3RYD8</accession>
<gene>
    <name evidence="2" type="ORF">Nepgr_002667</name>
</gene>
<proteinExistence type="predicted"/>
<evidence type="ECO:0000313" key="2">
    <source>
        <dbReference type="EMBL" id="GMH00828.1"/>
    </source>
</evidence>
<name>A0AAD3RYD8_NEPGR</name>
<feature type="compositionally biased region" description="Polar residues" evidence="1">
    <location>
        <begin position="13"/>
        <end position="22"/>
    </location>
</feature>